<evidence type="ECO:0000259" key="3">
    <source>
        <dbReference type="Pfam" id="PF03358"/>
    </source>
</evidence>
<evidence type="ECO:0000313" key="4">
    <source>
        <dbReference type="EMBL" id="EKC70769.1"/>
    </source>
</evidence>
<name>K1TSZ4_9ZZZZ</name>
<dbReference type="AlphaFoldDB" id="K1TSZ4"/>
<dbReference type="InterPro" id="IPR029039">
    <property type="entry name" value="Flavoprotein-like_sf"/>
</dbReference>
<dbReference type="InterPro" id="IPR005025">
    <property type="entry name" value="FMN_Rdtase-like_dom"/>
</dbReference>
<keyword evidence="2" id="KW-0288">FMN</keyword>
<dbReference type="EMBL" id="AJWZ01002507">
    <property type="protein sequence ID" value="EKC70769.1"/>
    <property type="molecule type" value="Genomic_DNA"/>
</dbReference>
<comment type="caution">
    <text evidence="4">The sequence shown here is derived from an EMBL/GenBank/DDBJ whole genome shotgun (WGS) entry which is preliminary data.</text>
</comment>
<dbReference type="PANTHER" id="PTHR43278:SF4">
    <property type="entry name" value="NAD(P)H-DEPENDENT FMN-CONTAINING OXIDOREDUCTASE YWQN-RELATED"/>
    <property type="match status" value="1"/>
</dbReference>
<accession>K1TSZ4</accession>
<proteinExistence type="predicted"/>
<feature type="domain" description="NADPH-dependent FMN reductase-like" evidence="3">
    <location>
        <begin position="1"/>
        <end position="114"/>
    </location>
</feature>
<gene>
    <name evidence="4" type="ORF">OBE_03723</name>
</gene>
<dbReference type="Gene3D" id="3.40.50.360">
    <property type="match status" value="1"/>
</dbReference>
<dbReference type="PANTHER" id="PTHR43278">
    <property type="entry name" value="NAD(P)H-DEPENDENT FMN-CONTAINING OXIDOREDUCTASE YWQN-RELATED"/>
    <property type="match status" value="1"/>
</dbReference>
<sequence>MKILILFGSPKTNGSTAKLTGAFMKGIRKSDDVEIVHLFSLQPTPCNACGYCKAANGCSKKDLEKFMAKLEDADAVIVATPVYNLSFPAPMKALFDRFQRYYEAHFRRKIAQPITKHKKALLLVTAGDDEDDGYNIIEKAG</sequence>
<dbReference type="Pfam" id="PF03358">
    <property type="entry name" value="FMN_red"/>
    <property type="match status" value="1"/>
</dbReference>
<dbReference type="SUPFAM" id="SSF52218">
    <property type="entry name" value="Flavoproteins"/>
    <property type="match status" value="1"/>
</dbReference>
<keyword evidence="1" id="KW-0285">Flavoprotein</keyword>
<dbReference type="InterPro" id="IPR051796">
    <property type="entry name" value="ISF_SsuE-like"/>
</dbReference>
<reference evidence="4" key="1">
    <citation type="journal article" date="2013" name="Environ. Microbiol.">
        <title>Microbiota from the distal guts of lean and obese adolescents exhibit partial functional redundancy besides clear differences in community structure.</title>
        <authorList>
            <person name="Ferrer M."/>
            <person name="Ruiz A."/>
            <person name="Lanza F."/>
            <person name="Haange S.B."/>
            <person name="Oberbach A."/>
            <person name="Till H."/>
            <person name="Bargiela R."/>
            <person name="Campoy C."/>
            <person name="Segura M.T."/>
            <person name="Richter M."/>
            <person name="von Bergen M."/>
            <person name="Seifert J."/>
            <person name="Suarez A."/>
        </authorList>
    </citation>
    <scope>NUCLEOTIDE SEQUENCE</scope>
</reference>
<evidence type="ECO:0000256" key="1">
    <source>
        <dbReference type="ARBA" id="ARBA00022630"/>
    </source>
</evidence>
<dbReference type="GO" id="GO:0016491">
    <property type="term" value="F:oxidoreductase activity"/>
    <property type="evidence" value="ECO:0007669"/>
    <property type="project" value="InterPro"/>
</dbReference>
<organism evidence="4">
    <name type="scientific">human gut metagenome</name>
    <dbReference type="NCBI Taxonomy" id="408170"/>
    <lineage>
        <taxon>unclassified sequences</taxon>
        <taxon>metagenomes</taxon>
        <taxon>organismal metagenomes</taxon>
    </lineage>
</organism>
<protein>
    <submittedName>
        <fullName evidence="4">Iron-sulfur flavoprotein</fullName>
    </submittedName>
</protein>
<evidence type="ECO:0000256" key="2">
    <source>
        <dbReference type="ARBA" id="ARBA00022643"/>
    </source>
</evidence>